<dbReference type="HOGENOM" id="CLU_1293816_0_0_6"/>
<dbReference type="Gene3D" id="2.10.109.10">
    <property type="entry name" value="Umud Fragment, subunit A"/>
    <property type="match status" value="1"/>
</dbReference>
<keyword evidence="3" id="KW-1185">Reference proteome</keyword>
<evidence type="ECO:0000313" key="2">
    <source>
        <dbReference type="EMBL" id="CEK09267.1"/>
    </source>
</evidence>
<organism evidence="2 3">
    <name type="scientific">Legionella hackeliae</name>
    <dbReference type="NCBI Taxonomy" id="449"/>
    <lineage>
        <taxon>Bacteria</taxon>
        <taxon>Pseudomonadati</taxon>
        <taxon>Pseudomonadota</taxon>
        <taxon>Gammaproteobacteria</taxon>
        <taxon>Legionellales</taxon>
        <taxon>Legionellaceae</taxon>
        <taxon>Legionella</taxon>
    </lineage>
</organism>
<dbReference type="CDD" id="cd00093">
    <property type="entry name" value="HTH_XRE"/>
    <property type="match status" value="1"/>
</dbReference>
<dbReference type="InterPro" id="IPR010982">
    <property type="entry name" value="Lambda_DNA-bd_dom_sf"/>
</dbReference>
<reference evidence="3" key="1">
    <citation type="submission" date="2014-09" db="EMBL/GenBank/DDBJ databases">
        <authorList>
            <person name="Gomez-Valero L."/>
        </authorList>
    </citation>
    <scope>NUCLEOTIDE SEQUENCE [LARGE SCALE GENOMIC DNA]</scope>
    <source>
        <strain evidence="3">ATCC35250</strain>
    </source>
</reference>
<dbReference type="RefSeq" id="WP_045104829.1">
    <property type="nucleotide sequence ID" value="NZ_LN681225.1"/>
</dbReference>
<dbReference type="Proteomes" id="UP000032803">
    <property type="component" value="Chromosome I"/>
</dbReference>
<dbReference type="SUPFAM" id="SSF51306">
    <property type="entry name" value="LexA/Signal peptidase"/>
    <property type="match status" value="1"/>
</dbReference>
<evidence type="ECO:0000313" key="3">
    <source>
        <dbReference type="Proteomes" id="UP000032803"/>
    </source>
</evidence>
<dbReference type="PROSITE" id="PS50943">
    <property type="entry name" value="HTH_CROC1"/>
    <property type="match status" value="1"/>
</dbReference>
<protein>
    <submittedName>
        <fullName evidence="2">Peptidase [Helix-turn-helix type domain]</fullName>
    </submittedName>
</protein>
<dbReference type="KEGG" id="lha:LHA_0153"/>
<name>A0A0A8UQA5_LEGHA</name>
<dbReference type="STRING" id="449.LHA_0153"/>
<gene>
    <name evidence="2" type="ORF">LHA_0153</name>
</gene>
<dbReference type="InterPro" id="IPR036286">
    <property type="entry name" value="LexA/Signal_pep-like_sf"/>
</dbReference>
<sequence length="211" mass="24519">MNESRLSYNLQLLMRTHGNLSVSELARLTAIPQPTIHHIISGSTKNPRKKALQTLAQFFSISVEQLLGLTSLPNLIPETIKKDLRLKSIPVIEWDMLYDWPHRKIENNIQREIIFDKEIADNSFALKIDDTKIEPLFPQNSLLIFNLGKCPKDRDFVIAKQNNQILFNRLFIENNENYIKQNLEDGSFKFIKLDKNTDSILATLIEVRIQY</sequence>
<dbReference type="PATRIC" id="fig|449.7.peg.856"/>
<dbReference type="InterPro" id="IPR001387">
    <property type="entry name" value="Cro/C1-type_HTH"/>
</dbReference>
<dbReference type="Pfam" id="PF13443">
    <property type="entry name" value="HTH_26"/>
    <property type="match status" value="1"/>
</dbReference>
<dbReference type="SMART" id="SM00530">
    <property type="entry name" value="HTH_XRE"/>
    <property type="match status" value="1"/>
</dbReference>
<dbReference type="GO" id="GO:0003677">
    <property type="term" value="F:DNA binding"/>
    <property type="evidence" value="ECO:0007669"/>
    <property type="project" value="InterPro"/>
</dbReference>
<dbReference type="OrthoDB" id="9791537at2"/>
<feature type="domain" description="HTH cro/C1-type" evidence="1">
    <location>
        <begin position="19"/>
        <end position="66"/>
    </location>
</feature>
<dbReference type="SUPFAM" id="SSF47413">
    <property type="entry name" value="lambda repressor-like DNA-binding domains"/>
    <property type="match status" value="1"/>
</dbReference>
<dbReference type="AlphaFoldDB" id="A0A0A8UQA5"/>
<accession>A0A0A8UQA5</accession>
<dbReference type="InterPro" id="IPR015927">
    <property type="entry name" value="Peptidase_S24_S26A/B/C"/>
</dbReference>
<dbReference type="Gene3D" id="1.10.260.40">
    <property type="entry name" value="lambda repressor-like DNA-binding domains"/>
    <property type="match status" value="1"/>
</dbReference>
<dbReference type="EMBL" id="LN681225">
    <property type="protein sequence ID" value="CEK09267.1"/>
    <property type="molecule type" value="Genomic_DNA"/>
</dbReference>
<evidence type="ECO:0000259" key="1">
    <source>
        <dbReference type="PROSITE" id="PS50943"/>
    </source>
</evidence>
<dbReference type="Pfam" id="PF00717">
    <property type="entry name" value="Peptidase_S24"/>
    <property type="match status" value="1"/>
</dbReference>
<proteinExistence type="predicted"/>